<dbReference type="InterPro" id="IPR011032">
    <property type="entry name" value="GroES-like_sf"/>
</dbReference>
<evidence type="ECO:0000313" key="5">
    <source>
        <dbReference type="EMBL" id="MEV8468851.1"/>
    </source>
</evidence>
<reference evidence="5 6" key="1">
    <citation type="submission" date="2024-07" db="EMBL/GenBank/DDBJ databases">
        <authorList>
            <person name="Kang M."/>
        </authorList>
    </citation>
    <scope>NUCLEOTIDE SEQUENCE [LARGE SCALE GENOMIC DNA]</scope>
    <source>
        <strain evidence="5 6">DFM31</strain>
    </source>
</reference>
<comment type="caution">
    <text evidence="5">The sequence shown here is derived from an EMBL/GenBank/DDBJ whole genome shotgun (WGS) entry which is preliminary data.</text>
</comment>
<proteinExistence type="predicted"/>
<evidence type="ECO:0000256" key="1">
    <source>
        <dbReference type="ARBA" id="ARBA00022723"/>
    </source>
</evidence>
<dbReference type="Gene3D" id="3.40.50.720">
    <property type="entry name" value="NAD(P)-binding Rossmann-like Domain"/>
    <property type="match status" value="1"/>
</dbReference>
<keyword evidence="1" id="KW-0479">Metal-binding</keyword>
<keyword evidence="3" id="KW-0520">NAD</keyword>
<protein>
    <submittedName>
        <fullName evidence="5">Zn-dependent alcohol dehydrogenase</fullName>
    </submittedName>
</protein>
<evidence type="ECO:0000256" key="2">
    <source>
        <dbReference type="ARBA" id="ARBA00022833"/>
    </source>
</evidence>
<dbReference type="Gene3D" id="3.90.180.10">
    <property type="entry name" value="Medium-chain alcohol dehydrogenases, catalytic domain"/>
    <property type="match status" value="1"/>
</dbReference>
<evidence type="ECO:0000259" key="4">
    <source>
        <dbReference type="SMART" id="SM00829"/>
    </source>
</evidence>
<dbReference type="SUPFAM" id="SSF51735">
    <property type="entry name" value="NAD(P)-binding Rossmann-fold domains"/>
    <property type="match status" value="1"/>
</dbReference>
<evidence type="ECO:0000256" key="3">
    <source>
        <dbReference type="ARBA" id="ARBA00023027"/>
    </source>
</evidence>
<dbReference type="InterPro" id="IPR013149">
    <property type="entry name" value="ADH-like_C"/>
</dbReference>
<dbReference type="Pfam" id="PF08240">
    <property type="entry name" value="ADH_N"/>
    <property type="match status" value="1"/>
</dbReference>
<dbReference type="SUPFAM" id="SSF50129">
    <property type="entry name" value="GroES-like"/>
    <property type="match status" value="2"/>
</dbReference>
<dbReference type="Pfam" id="PF00107">
    <property type="entry name" value="ADH_zinc_N"/>
    <property type="match status" value="1"/>
</dbReference>
<evidence type="ECO:0000313" key="6">
    <source>
        <dbReference type="Proteomes" id="UP001553161"/>
    </source>
</evidence>
<dbReference type="InterPro" id="IPR020843">
    <property type="entry name" value="ER"/>
</dbReference>
<dbReference type="CDD" id="cd08279">
    <property type="entry name" value="Zn_ADH_class_III"/>
    <property type="match status" value="1"/>
</dbReference>
<keyword evidence="2" id="KW-0862">Zinc</keyword>
<organism evidence="5 6">
    <name type="scientific">Meridianimarinicoccus marinus</name>
    <dbReference type="NCBI Taxonomy" id="3231483"/>
    <lineage>
        <taxon>Bacteria</taxon>
        <taxon>Pseudomonadati</taxon>
        <taxon>Pseudomonadota</taxon>
        <taxon>Alphaproteobacteria</taxon>
        <taxon>Rhodobacterales</taxon>
        <taxon>Paracoccaceae</taxon>
        <taxon>Meridianimarinicoccus</taxon>
    </lineage>
</organism>
<dbReference type="PANTHER" id="PTHR43880">
    <property type="entry name" value="ALCOHOL DEHYDROGENASE"/>
    <property type="match status" value="1"/>
</dbReference>
<dbReference type="PANTHER" id="PTHR43880:SF12">
    <property type="entry name" value="ALCOHOL DEHYDROGENASE CLASS-3"/>
    <property type="match status" value="1"/>
</dbReference>
<dbReference type="SMART" id="SM00829">
    <property type="entry name" value="PKS_ER"/>
    <property type="match status" value="1"/>
</dbReference>
<dbReference type="InterPro" id="IPR013154">
    <property type="entry name" value="ADH-like_N"/>
</dbReference>
<sequence length="389" mass="41430">MMALLDDSKTAPEVGDGGIPKTFRAAVLRAPGEAMKIEDVEARPLGPRDVMVKIRAAGLCHTDLEVIGGSLRLNMPAVLGHEAAGVVTAAGPETKGVSVGDHVILSWNPKCGDCFYCDQSLPILCETFLENGSAGFAFDGRPRARLAGGGNLHQLMYLGTFAEYCVVEDQQAIPVPKEMPFDRAALIGCGVMTGVGAALNVADIRPGSTAMVIGCGAVGLAAVQGAVMAGARNVIAVDLNEKRLDAACQMGATHRINPMTGSVEDLARSLTDGRGADVVMESAGNEPAFRLSVEAVRPGGEVIWLGKTDVEKDVAFRWGSLMQEKRIRRSSYGNTRPRRDFPMLCQKYLDGQLDLDGLITDRITLDDINEGFDALRRGEAIRSVIEFGE</sequence>
<keyword evidence="6" id="KW-1185">Reference proteome</keyword>
<dbReference type="InterPro" id="IPR036291">
    <property type="entry name" value="NAD(P)-bd_dom_sf"/>
</dbReference>
<feature type="domain" description="Enoyl reductase (ER)" evidence="4">
    <location>
        <begin position="32"/>
        <end position="385"/>
    </location>
</feature>
<gene>
    <name evidence="5" type="ORF">AB0T83_19020</name>
</gene>
<accession>A0ABV3LBB5</accession>
<dbReference type="Proteomes" id="UP001553161">
    <property type="component" value="Unassembled WGS sequence"/>
</dbReference>
<dbReference type="EMBL" id="JBFBVU010000045">
    <property type="protein sequence ID" value="MEV8468851.1"/>
    <property type="molecule type" value="Genomic_DNA"/>
</dbReference>
<name>A0ABV3LBB5_9RHOB</name>